<accession>A0A160TPK9</accession>
<organism evidence="6">
    <name type="scientific">hydrothermal vent metagenome</name>
    <dbReference type="NCBI Taxonomy" id="652676"/>
    <lineage>
        <taxon>unclassified sequences</taxon>
        <taxon>metagenomes</taxon>
        <taxon>ecological metagenomes</taxon>
    </lineage>
</organism>
<dbReference type="GO" id="GO:0008236">
    <property type="term" value="F:serine-type peptidase activity"/>
    <property type="evidence" value="ECO:0007669"/>
    <property type="project" value="UniProtKB-KW"/>
</dbReference>
<protein>
    <submittedName>
        <fullName evidence="6">Isoaspartyl aminopeptidase @ Asp-X dipeptidase</fullName>
        <ecNumber evidence="6">3.4.19.5</ecNumber>
    </submittedName>
</protein>
<evidence type="ECO:0000256" key="1">
    <source>
        <dbReference type="ARBA" id="ARBA00006534"/>
    </source>
</evidence>
<dbReference type="CDD" id="cd03145">
    <property type="entry name" value="GAT1_cyanophycinase"/>
    <property type="match status" value="1"/>
</dbReference>
<sequence length="640" mass="66238">MHALRWSIVAVILALMAPAVHAGTPAGYTYYSIGDVAAKTPGRTATGLMLMGGGGWPHDGWRWFLARAGNGHIVVLRASGGGEAGEEIYKDIGGAASVETLVFDDRKASSDPKVLAILAHADGIFIAGGDQANYVRYWKDSPVAKALDAHVARGRPIGGTSAGLAILGGTAYGAMDGGSVDSITALGDPMGPAVTMVHGFLHMPFLAHIVTDTHFNARDRLGRLIAFVAQTRASGDAKAIGIGVDEKTALCVDADGSATLHTLDGGHAWLVEPQGAPGATAGRPLDWAAVKVTGIGTDGTLDLRTLKVTSPAFGGTASVKAGRLTDAPFPPNAAWSLVIHGGAGVVSRGDLTPEQDKTYRQGLSEALAAGSAMLRRGGSSVDAVEAALRVLEDNPLFNAGRGAVFDAEGKNQLDAAIMDGATLRAGAVAGVSATKNPVTLARAVMEHSRHVLLTGSGADQFAREQGVEQVDPGWFRTEKRWQEYLEWKRDEHAALDPTHRFGTVGAVALDMRGHVAAATSTGGLTGKRWGRIGDSPIIGAGTYAADRTCAVSATGTGEYFIRESAARQVCDRIAWKGQTVRDAASDTIEAIGDIGGDGGLIAIDGKGHAAFAMNTEGMYRGLATSTAPARTAIYADEPIP</sequence>
<keyword evidence="6" id="KW-0031">Aminopeptidase</keyword>
<dbReference type="GO" id="GO:0006508">
    <property type="term" value="P:proteolysis"/>
    <property type="evidence" value="ECO:0007669"/>
    <property type="project" value="UniProtKB-KW"/>
</dbReference>
<keyword evidence="2" id="KW-0645">Protease</keyword>
<dbReference type="InterPro" id="IPR005320">
    <property type="entry name" value="Peptidase_S51"/>
</dbReference>
<evidence type="ECO:0000313" key="6">
    <source>
        <dbReference type="EMBL" id="CUS46721.1"/>
    </source>
</evidence>
<evidence type="ECO:0000256" key="3">
    <source>
        <dbReference type="ARBA" id="ARBA00022801"/>
    </source>
</evidence>
<dbReference type="PANTHER" id="PTHR10188">
    <property type="entry name" value="L-ASPARAGINASE"/>
    <property type="match status" value="1"/>
</dbReference>
<evidence type="ECO:0000256" key="2">
    <source>
        <dbReference type="ARBA" id="ARBA00022670"/>
    </source>
</evidence>
<gene>
    <name evidence="6" type="ORF">MGWOODY_Smn2834</name>
</gene>
<dbReference type="PANTHER" id="PTHR10188:SF6">
    <property type="entry name" value="N(4)-(BETA-N-ACETYLGLUCOSAMINYL)-L-ASPARAGINASE"/>
    <property type="match status" value="1"/>
</dbReference>
<name>A0A160TPK9_9ZZZZ</name>
<dbReference type="InterPro" id="IPR000246">
    <property type="entry name" value="Peptidase_T2"/>
</dbReference>
<dbReference type="FunFam" id="3.60.20.30:FF:000001">
    <property type="entry name" value="Isoaspartyl peptidase/L-asparaginase"/>
    <property type="match status" value="1"/>
</dbReference>
<dbReference type="AlphaFoldDB" id="A0A160TPK9"/>
<comment type="similarity">
    <text evidence="1">Belongs to the peptidase S51 family.</text>
</comment>
<dbReference type="SUPFAM" id="SSF52317">
    <property type="entry name" value="Class I glutamine amidotransferase-like"/>
    <property type="match status" value="1"/>
</dbReference>
<dbReference type="GO" id="GO:0016811">
    <property type="term" value="F:hydrolase activity, acting on carbon-nitrogen (but not peptide) bonds, in linear amides"/>
    <property type="evidence" value="ECO:0007669"/>
    <property type="project" value="UniProtKB-ARBA"/>
</dbReference>
<dbReference type="InterPro" id="IPR029055">
    <property type="entry name" value="Ntn_hydrolases_N"/>
</dbReference>
<dbReference type="EC" id="3.4.19.5" evidence="6"/>
<keyword evidence="4" id="KW-0068">Autocatalytic cleavage</keyword>
<dbReference type="SUPFAM" id="SSF56235">
    <property type="entry name" value="N-terminal nucleophile aminohydrolases (Ntn hydrolases)"/>
    <property type="match status" value="1"/>
</dbReference>
<proteinExistence type="inferred from homology"/>
<reference evidence="6" key="1">
    <citation type="submission" date="2015-10" db="EMBL/GenBank/DDBJ databases">
        <authorList>
            <person name="Gilbert D.G."/>
        </authorList>
    </citation>
    <scope>NUCLEOTIDE SEQUENCE</scope>
</reference>
<evidence type="ECO:0000256" key="5">
    <source>
        <dbReference type="ARBA" id="ARBA00022825"/>
    </source>
</evidence>
<dbReference type="Pfam" id="PF01112">
    <property type="entry name" value="Asparaginase_2"/>
    <property type="match status" value="1"/>
</dbReference>
<dbReference type="Gene3D" id="3.60.20.30">
    <property type="entry name" value="(Glycosyl)asparaginase"/>
    <property type="match status" value="1"/>
</dbReference>
<dbReference type="CDD" id="cd04701">
    <property type="entry name" value="Asparaginase_2"/>
    <property type="match status" value="1"/>
</dbReference>
<dbReference type="EMBL" id="CZQE01000388">
    <property type="protein sequence ID" value="CUS46721.1"/>
    <property type="molecule type" value="Genomic_DNA"/>
</dbReference>
<dbReference type="GO" id="GO:0008798">
    <property type="term" value="F:beta-aspartyl-peptidase activity"/>
    <property type="evidence" value="ECO:0007669"/>
    <property type="project" value="UniProtKB-EC"/>
</dbReference>
<keyword evidence="3 6" id="KW-0378">Hydrolase</keyword>
<dbReference type="GO" id="GO:0004177">
    <property type="term" value="F:aminopeptidase activity"/>
    <property type="evidence" value="ECO:0007669"/>
    <property type="project" value="UniProtKB-KW"/>
</dbReference>
<dbReference type="Gene3D" id="3.40.50.880">
    <property type="match status" value="1"/>
</dbReference>
<dbReference type="Pfam" id="PF03575">
    <property type="entry name" value="Peptidase_S51"/>
    <property type="match status" value="1"/>
</dbReference>
<evidence type="ECO:0000256" key="4">
    <source>
        <dbReference type="ARBA" id="ARBA00022813"/>
    </source>
</evidence>
<keyword evidence="5" id="KW-0720">Serine protease</keyword>
<dbReference type="InterPro" id="IPR029062">
    <property type="entry name" value="Class_I_gatase-like"/>
</dbReference>